<evidence type="ECO:0000256" key="5">
    <source>
        <dbReference type="ARBA" id="ARBA00022806"/>
    </source>
</evidence>
<evidence type="ECO:0000259" key="11">
    <source>
        <dbReference type="Pfam" id="PF13086"/>
    </source>
</evidence>
<dbReference type="CDD" id="cd18808">
    <property type="entry name" value="SF1_C_Upf1"/>
    <property type="match status" value="1"/>
</dbReference>
<feature type="domain" description="DNA2/NAM7 helicase-like C-terminal" evidence="12">
    <location>
        <begin position="1526"/>
        <end position="1722"/>
    </location>
</feature>
<feature type="region of interest" description="Disordered" evidence="9">
    <location>
        <begin position="1773"/>
        <end position="1802"/>
    </location>
</feature>
<dbReference type="CDD" id="cd18042">
    <property type="entry name" value="DEXXQc_SETX"/>
    <property type="match status" value="1"/>
</dbReference>
<dbReference type="GO" id="GO:0001147">
    <property type="term" value="F:transcription termination site sequence-specific DNA binding"/>
    <property type="evidence" value="ECO:0007669"/>
    <property type="project" value="TreeGrafter"/>
</dbReference>
<protein>
    <recommendedName>
        <fullName evidence="16">UvrD-like helicase ATP-binding domain-containing protein</fullName>
    </recommendedName>
</protein>
<dbReference type="InterPro" id="IPR024481">
    <property type="entry name" value="Helicase_Sen1_N"/>
</dbReference>
<dbReference type="InterPro" id="IPR047187">
    <property type="entry name" value="SF1_C_Upf1"/>
</dbReference>
<organism evidence="14 15">
    <name type="scientific">Australozyma saopauloensis</name>
    <dbReference type="NCBI Taxonomy" id="291208"/>
    <lineage>
        <taxon>Eukaryota</taxon>
        <taxon>Fungi</taxon>
        <taxon>Dikarya</taxon>
        <taxon>Ascomycota</taxon>
        <taxon>Saccharomycotina</taxon>
        <taxon>Pichiomycetes</taxon>
        <taxon>Metschnikowiaceae</taxon>
        <taxon>Australozyma</taxon>
    </lineage>
</organism>
<keyword evidence="7" id="KW-0539">Nucleus</keyword>
<dbReference type="Pfam" id="PF12726">
    <property type="entry name" value="SEN1_N"/>
    <property type="match status" value="1"/>
</dbReference>
<evidence type="ECO:0000313" key="14">
    <source>
        <dbReference type="EMBL" id="WPK23089.1"/>
    </source>
</evidence>
<accession>A0AAX4H3F1</accession>
<keyword evidence="8" id="KW-0175">Coiled coil</keyword>
<dbReference type="FunFam" id="3.40.50.300:FF:001152">
    <property type="entry name" value="tRNA-splicing endonuclease, putative"/>
    <property type="match status" value="1"/>
</dbReference>
<comment type="subcellular location">
    <subcellularLocation>
        <location evidence="1">Nucleus</location>
    </subcellularLocation>
</comment>
<evidence type="ECO:0000256" key="8">
    <source>
        <dbReference type="SAM" id="Coils"/>
    </source>
</evidence>
<dbReference type="GO" id="GO:0016604">
    <property type="term" value="C:nuclear body"/>
    <property type="evidence" value="ECO:0007669"/>
    <property type="project" value="TreeGrafter"/>
</dbReference>
<dbReference type="CDD" id="cd21408">
    <property type="entry name" value="1B_Sen1p-like"/>
    <property type="match status" value="1"/>
</dbReference>
<evidence type="ECO:0000256" key="2">
    <source>
        <dbReference type="ARBA" id="ARBA00007913"/>
    </source>
</evidence>
<feature type="region of interest" description="Disordered" evidence="9">
    <location>
        <begin position="916"/>
        <end position="936"/>
    </location>
</feature>
<feature type="coiled-coil region" evidence="8">
    <location>
        <begin position="1404"/>
        <end position="1431"/>
    </location>
</feature>
<feature type="domain" description="Helicase SEN1 beta-barrel" evidence="13">
    <location>
        <begin position="1080"/>
        <end position="1186"/>
    </location>
</feature>
<evidence type="ECO:0000256" key="3">
    <source>
        <dbReference type="ARBA" id="ARBA00022741"/>
    </source>
</evidence>
<dbReference type="RefSeq" id="XP_062875476.1">
    <property type="nucleotide sequence ID" value="XM_063019406.1"/>
</dbReference>
<keyword evidence="4" id="KW-0378">Hydrolase</keyword>
<keyword evidence="5" id="KW-0347">Helicase</keyword>
<dbReference type="GO" id="GO:0016787">
    <property type="term" value="F:hydrolase activity"/>
    <property type="evidence" value="ECO:0007669"/>
    <property type="project" value="UniProtKB-KW"/>
</dbReference>
<dbReference type="GO" id="GO:0006369">
    <property type="term" value="P:termination of RNA polymerase II transcription"/>
    <property type="evidence" value="ECO:0007669"/>
    <property type="project" value="TreeGrafter"/>
</dbReference>
<feature type="compositionally biased region" description="Basic and acidic residues" evidence="9">
    <location>
        <begin position="1899"/>
        <end position="1916"/>
    </location>
</feature>
<dbReference type="Proteomes" id="UP001338582">
    <property type="component" value="Chromosome 1"/>
</dbReference>
<dbReference type="SUPFAM" id="SSF52540">
    <property type="entry name" value="P-loop containing nucleoside triphosphate hydrolases"/>
    <property type="match status" value="1"/>
</dbReference>
<reference evidence="14 15" key="1">
    <citation type="submission" date="2023-10" db="EMBL/GenBank/DDBJ databases">
        <title>Draft Genome Sequence of Candida saopaulonensis from a very Premature Infant with Sepsis.</title>
        <authorList>
            <person name="Ning Y."/>
            <person name="Dai R."/>
            <person name="Xiao M."/>
            <person name="Xu Y."/>
            <person name="Yan Q."/>
            <person name="Zhang L."/>
        </authorList>
    </citation>
    <scope>NUCLEOTIDE SEQUENCE [LARGE SCALE GENOMIC DNA]</scope>
    <source>
        <strain evidence="14 15">19XY460</strain>
    </source>
</reference>
<evidence type="ECO:0000256" key="4">
    <source>
        <dbReference type="ARBA" id="ARBA00022801"/>
    </source>
</evidence>
<keyword evidence="15" id="KW-1185">Reference proteome</keyword>
<dbReference type="GO" id="GO:0003678">
    <property type="term" value="F:DNA helicase activity"/>
    <property type="evidence" value="ECO:0007669"/>
    <property type="project" value="UniProtKB-ARBA"/>
</dbReference>
<dbReference type="InterPro" id="IPR044340">
    <property type="entry name" value="Helicase_Sen1_1B_dom"/>
</dbReference>
<proteinExistence type="inferred from homology"/>
<dbReference type="InterPro" id="IPR027417">
    <property type="entry name" value="P-loop_NTPase"/>
</dbReference>
<feature type="region of interest" description="Disordered" evidence="9">
    <location>
        <begin position="1899"/>
        <end position="1928"/>
    </location>
</feature>
<feature type="region of interest" description="Disordered" evidence="9">
    <location>
        <begin position="1814"/>
        <end position="1887"/>
    </location>
</feature>
<comment type="similarity">
    <text evidence="2">Belongs to the DNA2/NAM7 helicase family.</text>
</comment>
<evidence type="ECO:0000259" key="10">
    <source>
        <dbReference type="Pfam" id="PF12726"/>
    </source>
</evidence>
<dbReference type="PANTHER" id="PTHR10887:SF495">
    <property type="entry name" value="HELICASE SENATAXIN ISOFORM X1-RELATED"/>
    <property type="match status" value="1"/>
</dbReference>
<name>A0AAX4H3F1_9ASCO</name>
<evidence type="ECO:0000259" key="12">
    <source>
        <dbReference type="Pfam" id="PF13087"/>
    </source>
</evidence>
<feature type="compositionally biased region" description="Polar residues" evidence="9">
    <location>
        <begin position="1784"/>
        <end position="1796"/>
    </location>
</feature>
<dbReference type="InterPro" id="IPR041677">
    <property type="entry name" value="DNA2/NAM7_AAA_11"/>
</dbReference>
<dbReference type="KEGG" id="asau:88171383"/>
<evidence type="ECO:0000256" key="7">
    <source>
        <dbReference type="ARBA" id="ARBA00023242"/>
    </source>
</evidence>
<dbReference type="InterPro" id="IPR041679">
    <property type="entry name" value="DNA2/NAM7-like_C"/>
</dbReference>
<evidence type="ECO:0000313" key="15">
    <source>
        <dbReference type="Proteomes" id="UP001338582"/>
    </source>
</evidence>
<evidence type="ECO:0000256" key="6">
    <source>
        <dbReference type="ARBA" id="ARBA00022840"/>
    </source>
</evidence>
<evidence type="ECO:0000256" key="1">
    <source>
        <dbReference type="ARBA" id="ARBA00004123"/>
    </source>
</evidence>
<dbReference type="GO" id="GO:0005694">
    <property type="term" value="C:chromosome"/>
    <property type="evidence" value="ECO:0007669"/>
    <property type="project" value="UniProtKB-ARBA"/>
</dbReference>
<keyword evidence="6" id="KW-0067">ATP-binding</keyword>
<evidence type="ECO:0008006" key="16">
    <source>
        <dbReference type="Google" id="ProtNLM"/>
    </source>
</evidence>
<dbReference type="FunFam" id="3.40.50.300:FF:000326">
    <property type="entry name" value="P-loop containing nucleoside triphosphate hydrolase"/>
    <property type="match status" value="1"/>
</dbReference>
<feature type="domain" description="DNA2/NAM7 helicase helicase" evidence="11">
    <location>
        <begin position="1236"/>
        <end position="1519"/>
    </location>
</feature>
<keyword evidence="3" id="KW-0547">Nucleotide-binding</keyword>
<sequence>MDSQGLQSLSADITNSHEIAVDSQTQTQIFMRCMLLLLLEELENTIHLFCTPSLKVISGHTLIMFSFPGTTSAPRQIIESRFERSLNLCAKCVCSFYECLNDIRSRFILVRNISVGQVLQFLDIVNEWIFTIIEKRFQLLEANELNKSQTDLLDYMCLSNAPLLRMKPELREKVSNRLSKMSLKDDEFMNSILSSHILYLVEGNETESYFANSFLTSLPDGMLKLDSYVCEEFFYHFFRLQDSQFFSQELSLRFWRMLSVLLKICPPTEIKKLIKPAELEAMSNHTKLRLYPVIKTLFNNIMANLDLPLPSLLRVLRQFLDMYGSEFWKNAEECHFSFIIETVPSNPHFANQLRTSTELGSQQMLDDLLGWTQPFVNSLVGPQKQVAAIKLSNFFISLNLSDSMPITNVVIELLSSCVDQNALTESVSLLKMRDIRSAVERNPTYFVKAARNGGFPKAGMLIQFCLRYDISVGGHNSALIGKKEIPSLSELNVKLWNELKLVTMANSEFSLMALESFCDVSRIISFKEKKNLKVGQELEAAQKIHDRDSKILNNNIIAILEKLAMLDPEKLKQFLLSDNVLHSLWSCMFNPEVSSAALSIVSQIKDTEGRYEAIFFLFDFSLVSNLKSFIACLDTITTMKFFEPCPKTLRILMDVVRSLLDPLSGILNTQSTSHTEAKPEIRRLWNSCWSFLVMIYKETLIWANLYHLDDLIEFTRDTLDTSHLLLDSFRALIDFFGDDSLVKPLFEPFMTTFTHVIVWLRLGDLSLLKSCVELVFKGFDLAKELNVNVDKDFIITFAKYGAKAKKFNNKLSQQQRDEVLAKASEFDSNLVAYVVEEAKKDTNPSRSTTPSLILKTVPAESAKFNFQKPKELKQINLSRFGIVTSKPPVAPPPPQPFKPTNLEAIRNELKSNRSTLKSASINPAPARPAGFNNKAPVVGRSLNTLKTKKVESDSSGDEDDVDTSDLFFDSKKKTKIIELDMNGRPVSKVAAPKKINNEQKEEERMRLRLNINLKPLYSTILKWNYNSNSEYPTENRECYKMKADSYTSAKNYTEEIEPLLMLECWQGIQSSRTTGQELGFELLVGSRTTCDGFFDVYLSVKRVVLQQLKIGESDLLVLGYVADKGLTDPQEIARYLKASDSQTCLGKVREVKFANPDYCDVTVRVFPQGLMMGILTPKSIVVGMKVMQMVTIEREYLSLKGLQYYDLCDDILTALPAQPIKISKTLAESMCKKLGVNESQAAAIIGSSQSEGFSLIQGPPGTGKTKTILGIVGHFISKSERSSTVAISTPGTSGNQVDQKPVSKVLICAPSNAAVDELVLRLKDGVLKENGEQYVPKIIRLGRSDAMNASVRDLSLEELVDRHLRERNDQVSVNPQIRLDHNKCLAERDRIREALKGDLKDDEVLKLEKELREVNKKRSELGKRLDEQRENVSVAVRSREIEKRRVQAKLISEAQVICSTLSGSAHDFLASMYIKFDQVIVDEACQCVELSAIIPLRYGCKKCVMVGDPNQLPPTVLSQKAASLKYEESLFVRMQRKHPESVYLLDVQYRMHPQISKFPSLEFYNSRLTDGEGMLEKNTRPWHSNTLLSPYRFFDIVSKHLQNEKSKSFLNHTEARVALELVEKLMEALPGQVFSGKVGIISPYKEQIRHLRDVFQKKYGATILREIDFNTVDGFQGQEKEIIIMSCVRASESGSVGFLSDIRRMNVALTRARTTLWVLGNKTSLTRDKVWKKLIQNAENRNCVSSARPGFTLKIRLGHDQIQRPIKNQKIADISDTSDGVVKDTSSAPSLTNSRECSPRESLNDINYAKGENLNKSVSLKGTNPGNTNDENGAGHGASKLGKQFSSLQRPIPKSAKTTPQSELTQKPNRLFNKRASDSQTSNRAKKKAFVYSLTSEVRDGDNLSKQDTSDRKSSEIDSSSANCSTAPALRRHCPDQLAINPLRTGVYLKPAKNGSSIFIKKRRPPTSK</sequence>
<dbReference type="Gene3D" id="3.40.50.300">
    <property type="entry name" value="P-loop containing nucleotide triphosphate hydrolases"/>
    <property type="match status" value="2"/>
</dbReference>
<dbReference type="InterPro" id="IPR056474">
    <property type="entry name" value="SEN1_barrel"/>
</dbReference>
<evidence type="ECO:0000256" key="9">
    <source>
        <dbReference type="SAM" id="MobiDB-lite"/>
    </source>
</evidence>
<dbReference type="GO" id="GO:0005524">
    <property type="term" value="F:ATP binding"/>
    <property type="evidence" value="ECO:0007669"/>
    <property type="project" value="UniProtKB-KW"/>
</dbReference>
<dbReference type="EMBL" id="CP138894">
    <property type="protein sequence ID" value="WPK23089.1"/>
    <property type="molecule type" value="Genomic_DNA"/>
</dbReference>
<feature type="compositionally biased region" description="Polar residues" evidence="9">
    <location>
        <begin position="1814"/>
        <end position="1831"/>
    </location>
</feature>
<dbReference type="InterPro" id="IPR045055">
    <property type="entry name" value="DNA2/NAM7-like"/>
</dbReference>
<dbReference type="PANTHER" id="PTHR10887">
    <property type="entry name" value="DNA2/NAM7 HELICASE FAMILY"/>
    <property type="match status" value="1"/>
</dbReference>
<dbReference type="Pfam" id="PF13086">
    <property type="entry name" value="AAA_11"/>
    <property type="match status" value="1"/>
</dbReference>
<dbReference type="Pfam" id="PF23576">
    <property type="entry name" value="SEN1_barrel"/>
    <property type="match status" value="1"/>
</dbReference>
<gene>
    <name evidence="14" type="ORF">PUMCH_000314</name>
</gene>
<feature type="compositionally biased region" description="Polar residues" evidence="9">
    <location>
        <begin position="1856"/>
        <end position="1868"/>
    </location>
</feature>
<feature type="domain" description="Helicase Sen1 N-terminal" evidence="10">
    <location>
        <begin position="80"/>
        <end position="773"/>
    </location>
</feature>
<dbReference type="GeneID" id="88171383"/>
<dbReference type="Pfam" id="PF13087">
    <property type="entry name" value="AAA_12"/>
    <property type="match status" value="1"/>
</dbReference>
<evidence type="ECO:0000259" key="13">
    <source>
        <dbReference type="Pfam" id="PF23576"/>
    </source>
</evidence>